<keyword evidence="2" id="KW-1185">Reference proteome</keyword>
<reference evidence="2" key="1">
    <citation type="submission" date="2013-12" db="EMBL/GenBank/DDBJ databases">
        <authorList>
            <person name="Aslett M."/>
        </authorList>
    </citation>
    <scope>NUCLEOTIDE SEQUENCE [LARGE SCALE GENOMIC DNA]</scope>
    <source>
        <strain evidence="2">Lindley</strain>
    </source>
</reference>
<dbReference type="Proteomes" id="UP000050741">
    <property type="component" value="Unassembled WGS sequence"/>
</dbReference>
<sequence length="122" mass="13216">MNRIYSSTASSSSTARGTLPKSATNFSKIPSGIAVLWLLMTVPFGDGLKCLDCTGRNCMGNFCTGDYCLMSHYAPRWGTMVWGEPTVVKGCLSGRMIRRGLRSHCEAADEGGKVRERGSARD</sequence>
<dbReference type="WBParaSite" id="GPLIN_001079200">
    <property type="protein sequence ID" value="GPLIN_001079200"/>
    <property type="gene ID" value="GPLIN_001079200"/>
</dbReference>
<reference evidence="3" key="3">
    <citation type="submission" date="2016-06" db="UniProtKB">
        <authorList>
            <consortium name="WormBaseParasite"/>
        </authorList>
    </citation>
    <scope>IDENTIFICATION</scope>
</reference>
<proteinExistence type="predicted"/>
<feature type="region of interest" description="Disordered" evidence="1">
    <location>
        <begin position="1"/>
        <end position="20"/>
    </location>
</feature>
<organism evidence="2 3">
    <name type="scientific">Globodera pallida</name>
    <name type="common">Potato cyst nematode worm</name>
    <name type="synonym">Heterodera pallida</name>
    <dbReference type="NCBI Taxonomy" id="36090"/>
    <lineage>
        <taxon>Eukaryota</taxon>
        <taxon>Metazoa</taxon>
        <taxon>Ecdysozoa</taxon>
        <taxon>Nematoda</taxon>
        <taxon>Chromadorea</taxon>
        <taxon>Rhabditida</taxon>
        <taxon>Tylenchina</taxon>
        <taxon>Tylenchomorpha</taxon>
        <taxon>Tylenchoidea</taxon>
        <taxon>Heteroderidae</taxon>
        <taxon>Heteroderinae</taxon>
        <taxon>Globodera</taxon>
    </lineage>
</organism>
<evidence type="ECO:0000256" key="1">
    <source>
        <dbReference type="SAM" id="MobiDB-lite"/>
    </source>
</evidence>
<accession>A0A183CD40</accession>
<evidence type="ECO:0000313" key="3">
    <source>
        <dbReference type="WBParaSite" id="GPLIN_001079200"/>
    </source>
</evidence>
<protein>
    <submittedName>
        <fullName evidence="3">Secreted protein</fullName>
    </submittedName>
</protein>
<dbReference type="AlphaFoldDB" id="A0A183CD40"/>
<evidence type="ECO:0000313" key="2">
    <source>
        <dbReference type="Proteomes" id="UP000050741"/>
    </source>
</evidence>
<name>A0A183CD40_GLOPA</name>
<reference evidence="2" key="2">
    <citation type="submission" date="2014-05" db="EMBL/GenBank/DDBJ databases">
        <title>The genome and life-stage specific transcriptomes of Globodera pallida elucidate key aspects of plant parasitism by a cyst nematode.</title>
        <authorList>
            <person name="Cotton J.A."/>
            <person name="Lilley C.J."/>
            <person name="Jones L.M."/>
            <person name="Kikuchi T."/>
            <person name="Reid A.J."/>
            <person name="Thorpe P."/>
            <person name="Tsai I.J."/>
            <person name="Beasley H."/>
            <person name="Blok V."/>
            <person name="Cock P.J.A."/>
            <person name="Van den Akker S.E."/>
            <person name="Holroyd N."/>
            <person name="Hunt M."/>
            <person name="Mantelin S."/>
            <person name="Naghra H."/>
            <person name="Pain A."/>
            <person name="Palomares-Rius J.E."/>
            <person name="Zarowiecki M."/>
            <person name="Berriman M."/>
            <person name="Jones J.T."/>
            <person name="Urwin P.E."/>
        </authorList>
    </citation>
    <scope>NUCLEOTIDE SEQUENCE [LARGE SCALE GENOMIC DNA]</scope>
    <source>
        <strain evidence="2">Lindley</strain>
    </source>
</reference>
<feature type="compositionally biased region" description="Low complexity" evidence="1">
    <location>
        <begin position="1"/>
        <end position="15"/>
    </location>
</feature>